<reference evidence="1" key="1">
    <citation type="submission" date="2021-02" db="EMBL/GenBank/DDBJ databases">
        <title>Natrosporangium hydrolyticum gen. nov., sp. nov, a haloalkaliphilic actinobacterium from a soda solonchak soil.</title>
        <authorList>
            <person name="Sorokin D.Y."/>
            <person name="Khijniak T.V."/>
            <person name="Zakharycheva A.P."/>
            <person name="Boueva O.V."/>
            <person name="Ariskina E.V."/>
            <person name="Hahnke R.L."/>
            <person name="Bunk B."/>
            <person name="Sproer C."/>
            <person name="Schumann P."/>
            <person name="Evtushenko L.I."/>
            <person name="Kublanov I.V."/>
        </authorList>
    </citation>
    <scope>NUCLEOTIDE SEQUENCE</scope>
    <source>
        <strain evidence="1">DSM 106523</strain>
    </source>
</reference>
<accession>A0A895YEQ0</accession>
<dbReference type="AlphaFoldDB" id="A0A895YEQ0"/>
<evidence type="ECO:0000313" key="2">
    <source>
        <dbReference type="Proteomes" id="UP000662857"/>
    </source>
</evidence>
<protein>
    <submittedName>
        <fullName evidence="1">YdeI/OmpD-associated family protein</fullName>
    </submittedName>
</protein>
<sequence length="199" mass="22146">MAEQLPELIVVDAAAWREWLAAHHDRAPGVWLVLAKGGATDPTSLTYEEAVNEALCFGWIDGQARRRDETTSSLRFTPRRARSIWSKKNVERVARLTEAGRLHPAGLAEVERAKADGRWEAAYAGPATIEVPADLTSALAAQPAAQAMFEILTSQNRFAILHRIHSAKRPETRARRIAQFVEMLGRGETIYPQRRQAGQ</sequence>
<dbReference type="KEGG" id="nhy:JQS43_24685"/>
<evidence type="ECO:0000313" key="1">
    <source>
        <dbReference type="EMBL" id="QSB14622.1"/>
    </source>
</evidence>
<dbReference type="Proteomes" id="UP000662857">
    <property type="component" value="Chromosome"/>
</dbReference>
<gene>
    <name evidence="1" type="ORF">JQS43_24685</name>
</gene>
<proteinExistence type="predicted"/>
<keyword evidence="2" id="KW-1185">Reference proteome</keyword>
<dbReference type="Pfam" id="PF13376">
    <property type="entry name" value="OmdA"/>
    <property type="match status" value="1"/>
</dbReference>
<name>A0A895YEQ0_9ACTN</name>
<dbReference type="RefSeq" id="WP_239676771.1">
    <property type="nucleotide sequence ID" value="NZ_CP070499.1"/>
</dbReference>
<organism evidence="1 2">
    <name type="scientific">Natronosporangium hydrolyticum</name>
    <dbReference type="NCBI Taxonomy" id="2811111"/>
    <lineage>
        <taxon>Bacteria</taxon>
        <taxon>Bacillati</taxon>
        <taxon>Actinomycetota</taxon>
        <taxon>Actinomycetes</taxon>
        <taxon>Micromonosporales</taxon>
        <taxon>Micromonosporaceae</taxon>
        <taxon>Natronosporangium</taxon>
    </lineage>
</organism>
<dbReference type="EMBL" id="CP070499">
    <property type="protein sequence ID" value="QSB14622.1"/>
    <property type="molecule type" value="Genomic_DNA"/>
</dbReference>